<name>A0ABV2V2A2_9ACTN</name>
<evidence type="ECO:0000313" key="3">
    <source>
        <dbReference type="Proteomes" id="UP001550210"/>
    </source>
</evidence>
<evidence type="ECO:0000313" key="2">
    <source>
        <dbReference type="EMBL" id="MET9847951.1"/>
    </source>
</evidence>
<keyword evidence="3" id="KW-1185">Reference proteome</keyword>
<dbReference type="Proteomes" id="UP001550210">
    <property type="component" value="Unassembled WGS sequence"/>
</dbReference>
<gene>
    <name evidence="2" type="ORF">ABZZ21_26070</name>
</gene>
<feature type="compositionally biased region" description="Basic and acidic residues" evidence="1">
    <location>
        <begin position="16"/>
        <end position="26"/>
    </location>
</feature>
<organism evidence="2 3">
    <name type="scientific">Streptomyces ossamyceticus</name>
    <dbReference type="NCBI Taxonomy" id="249581"/>
    <lineage>
        <taxon>Bacteria</taxon>
        <taxon>Bacillati</taxon>
        <taxon>Actinomycetota</taxon>
        <taxon>Actinomycetes</taxon>
        <taxon>Kitasatosporales</taxon>
        <taxon>Streptomycetaceae</taxon>
        <taxon>Streptomyces</taxon>
    </lineage>
</organism>
<feature type="region of interest" description="Disordered" evidence="1">
    <location>
        <begin position="1"/>
        <end position="34"/>
    </location>
</feature>
<accession>A0ABV2V2A2</accession>
<sequence length="81" mass="8390">MPGSRPASAGPQPAEEGLRAARDGVRPRGARAATTMTWSATPRLPVHGDVVSNIAACPFRRAAPNPPPTSHAVEALIVQSQ</sequence>
<reference evidence="2 3" key="1">
    <citation type="submission" date="2024-06" db="EMBL/GenBank/DDBJ databases">
        <title>The Natural Products Discovery Center: Release of the First 8490 Sequenced Strains for Exploring Actinobacteria Biosynthetic Diversity.</title>
        <authorList>
            <person name="Kalkreuter E."/>
            <person name="Kautsar S.A."/>
            <person name="Yang D."/>
            <person name="Bader C.D."/>
            <person name="Teijaro C.N."/>
            <person name="Fluegel L."/>
            <person name="Davis C.M."/>
            <person name="Simpson J.R."/>
            <person name="Lauterbach L."/>
            <person name="Steele A.D."/>
            <person name="Gui C."/>
            <person name="Meng S."/>
            <person name="Li G."/>
            <person name="Viehrig K."/>
            <person name="Ye F."/>
            <person name="Su P."/>
            <person name="Kiefer A.F."/>
            <person name="Nichols A."/>
            <person name="Cepeda A.J."/>
            <person name="Yan W."/>
            <person name="Fan B."/>
            <person name="Jiang Y."/>
            <person name="Adhikari A."/>
            <person name="Zheng C.-J."/>
            <person name="Schuster L."/>
            <person name="Cowan T.M."/>
            <person name="Smanski M.J."/>
            <person name="Chevrette M.G."/>
            <person name="De Carvalho L.P.S."/>
            <person name="Shen B."/>
        </authorList>
    </citation>
    <scope>NUCLEOTIDE SEQUENCE [LARGE SCALE GENOMIC DNA]</scope>
    <source>
        <strain evidence="2 3">NPDC006434</strain>
    </source>
</reference>
<dbReference type="EMBL" id="JBEXPZ010000035">
    <property type="protein sequence ID" value="MET9847951.1"/>
    <property type="molecule type" value="Genomic_DNA"/>
</dbReference>
<proteinExistence type="predicted"/>
<protein>
    <submittedName>
        <fullName evidence="2">Uncharacterized protein</fullName>
    </submittedName>
</protein>
<comment type="caution">
    <text evidence="2">The sequence shown here is derived from an EMBL/GenBank/DDBJ whole genome shotgun (WGS) entry which is preliminary data.</text>
</comment>
<dbReference type="RefSeq" id="WP_355399515.1">
    <property type="nucleotide sequence ID" value="NZ_JBEGHN010000045.1"/>
</dbReference>
<evidence type="ECO:0000256" key="1">
    <source>
        <dbReference type="SAM" id="MobiDB-lite"/>
    </source>
</evidence>